<evidence type="ECO:0000256" key="8">
    <source>
        <dbReference type="PROSITE-ProRule" id="PRU00175"/>
    </source>
</evidence>
<sequence>MSINPNNNIPQTSPQVNSSRTFFPEPTRIPSHIVSHNNAFIQQNSNSNQPSAQANSPQIPLVNFSDSNNSPQQPNSRPTSALAEILFTAFVICMPFMLVFLRPFISISDAVVPATESIINSIPLYQFKSSSTTDSPQPEFSLSQNQTPETHLSTLPKQNPSESSTFTISFIFKPFVSFYRFITKSSKSIFKSTSSKSSSPLPVLKLEYKDDCLCSICLSDYEDGDSLRLLLCNHHFHSECLDQWLKVNRICPLCKKDVVTNQNTEPPENSSAQQTNVAVIPHIHP</sequence>
<organism evidence="12 13">
    <name type="scientific">Smittium simulii</name>
    <dbReference type="NCBI Taxonomy" id="133385"/>
    <lineage>
        <taxon>Eukaryota</taxon>
        <taxon>Fungi</taxon>
        <taxon>Fungi incertae sedis</taxon>
        <taxon>Zoopagomycota</taxon>
        <taxon>Kickxellomycotina</taxon>
        <taxon>Harpellomycetes</taxon>
        <taxon>Harpellales</taxon>
        <taxon>Legeriomycetaceae</taxon>
        <taxon>Smittium</taxon>
    </lineage>
</organism>
<dbReference type="OrthoDB" id="8062037at2759"/>
<dbReference type="SUPFAM" id="SSF57850">
    <property type="entry name" value="RING/U-box"/>
    <property type="match status" value="1"/>
</dbReference>
<dbReference type="Proteomes" id="UP000245383">
    <property type="component" value="Unassembled WGS sequence"/>
</dbReference>
<evidence type="ECO:0000256" key="1">
    <source>
        <dbReference type="ARBA" id="ARBA00004167"/>
    </source>
</evidence>
<comment type="subcellular location">
    <subcellularLocation>
        <location evidence="1">Membrane</location>
        <topology evidence="1">Single-pass membrane protein</topology>
    </subcellularLocation>
</comment>
<dbReference type="SMART" id="SM00184">
    <property type="entry name" value="RING"/>
    <property type="match status" value="1"/>
</dbReference>
<evidence type="ECO:0000313" key="12">
    <source>
        <dbReference type="EMBL" id="PVU94079.1"/>
    </source>
</evidence>
<feature type="region of interest" description="Disordered" evidence="9">
    <location>
        <begin position="1"/>
        <end position="22"/>
    </location>
</feature>
<keyword evidence="5" id="KW-0862">Zinc</keyword>
<feature type="compositionally biased region" description="Low complexity" evidence="9">
    <location>
        <begin position="43"/>
        <end position="58"/>
    </location>
</feature>
<feature type="compositionally biased region" description="Low complexity" evidence="9">
    <location>
        <begin position="67"/>
        <end position="76"/>
    </location>
</feature>
<evidence type="ECO:0000313" key="13">
    <source>
        <dbReference type="Proteomes" id="UP000245383"/>
    </source>
</evidence>
<dbReference type="PROSITE" id="PS50089">
    <property type="entry name" value="ZF_RING_2"/>
    <property type="match status" value="1"/>
</dbReference>
<evidence type="ECO:0000256" key="7">
    <source>
        <dbReference type="ARBA" id="ARBA00023136"/>
    </source>
</evidence>
<protein>
    <recommendedName>
        <fullName evidence="11">RING-type domain-containing protein</fullName>
    </recommendedName>
</protein>
<dbReference type="Pfam" id="PF13639">
    <property type="entry name" value="zf-RING_2"/>
    <property type="match status" value="1"/>
</dbReference>
<dbReference type="InterPro" id="IPR051653">
    <property type="entry name" value="E3_ligase_sorting_rcpt"/>
</dbReference>
<proteinExistence type="predicted"/>
<dbReference type="PANTHER" id="PTHR47168:SF1">
    <property type="entry name" value="OS02G0798600 PROTEIN"/>
    <property type="match status" value="1"/>
</dbReference>
<evidence type="ECO:0000256" key="10">
    <source>
        <dbReference type="SAM" id="Phobius"/>
    </source>
</evidence>
<dbReference type="EMBL" id="MBFR01000102">
    <property type="protein sequence ID" value="PVU94079.1"/>
    <property type="molecule type" value="Genomic_DNA"/>
</dbReference>
<feature type="domain" description="RING-type" evidence="11">
    <location>
        <begin position="214"/>
        <end position="255"/>
    </location>
</feature>
<feature type="region of interest" description="Disordered" evidence="9">
    <location>
        <begin position="43"/>
        <end position="78"/>
    </location>
</feature>
<dbReference type="GO" id="GO:0016020">
    <property type="term" value="C:membrane"/>
    <property type="evidence" value="ECO:0007669"/>
    <property type="project" value="UniProtKB-SubCell"/>
</dbReference>
<name>A0A2T9YP38_9FUNG</name>
<dbReference type="Gene3D" id="3.30.40.10">
    <property type="entry name" value="Zinc/RING finger domain, C3HC4 (zinc finger)"/>
    <property type="match status" value="1"/>
</dbReference>
<comment type="caution">
    <text evidence="12">The sequence shown here is derived from an EMBL/GenBank/DDBJ whole genome shotgun (WGS) entry which is preliminary data.</text>
</comment>
<dbReference type="InterPro" id="IPR013083">
    <property type="entry name" value="Znf_RING/FYVE/PHD"/>
</dbReference>
<keyword evidence="2 10" id="KW-0812">Transmembrane</keyword>
<dbReference type="AlphaFoldDB" id="A0A2T9YP38"/>
<keyword evidence="6 10" id="KW-1133">Transmembrane helix</keyword>
<keyword evidence="3" id="KW-0479">Metal-binding</keyword>
<keyword evidence="4 8" id="KW-0863">Zinc-finger</keyword>
<dbReference type="GO" id="GO:0008270">
    <property type="term" value="F:zinc ion binding"/>
    <property type="evidence" value="ECO:0007669"/>
    <property type="project" value="UniProtKB-KW"/>
</dbReference>
<evidence type="ECO:0000256" key="2">
    <source>
        <dbReference type="ARBA" id="ARBA00022692"/>
    </source>
</evidence>
<evidence type="ECO:0000259" key="11">
    <source>
        <dbReference type="PROSITE" id="PS50089"/>
    </source>
</evidence>
<keyword evidence="7 10" id="KW-0472">Membrane</keyword>
<evidence type="ECO:0000256" key="6">
    <source>
        <dbReference type="ARBA" id="ARBA00022989"/>
    </source>
</evidence>
<feature type="compositionally biased region" description="Polar residues" evidence="9">
    <location>
        <begin position="1"/>
        <end position="21"/>
    </location>
</feature>
<gene>
    <name evidence="12" type="ORF">BB561_002821</name>
</gene>
<feature type="region of interest" description="Disordered" evidence="9">
    <location>
        <begin position="133"/>
        <end position="161"/>
    </location>
</feature>
<dbReference type="PANTHER" id="PTHR47168">
    <property type="entry name" value="RING ZINC FINGER DOMAIN SUPERFAMILY PROTEIN-RELATED"/>
    <property type="match status" value="1"/>
</dbReference>
<evidence type="ECO:0000256" key="4">
    <source>
        <dbReference type="ARBA" id="ARBA00022771"/>
    </source>
</evidence>
<feature type="transmembrane region" description="Helical" evidence="10">
    <location>
        <begin position="81"/>
        <end position="101"/>
    </location>
</feature>
<accession>A0A2T9YP38</accession>
<keyword evidence="13" id="KW-1185">Reference proteome</keyword>
<dbReference type="STRING" id="133385.A0A2T9YP38"/>
<evidence type="ECO:0000256" key="9">
    <source>
        <dbReference type="SAM" id="MobiDB-lite"/>
    </source>
</evidence>
<reference evidence="12 13" key="1">
    <citation type="journal article" date="2018" name="MBio">
        <title>Comparative Genomics Reveals the Core Gene Toolbox for the Fungus-Insect Symbiosis.</title>
        <authorList>
            <person name="Wang Y."/>
            <person name="Stata M."/>
            <person name="Wang W."/>
            <person name="Stajich J.E."/>
            <person name="White M.M."/>
            <person name="Moncalvo J.M."/>
        </authorList>
    </citation>
    <scope>NUCLEOTIDE SEQUENCE [LARGE SCALE GENOMIC DNA]</scope>
    <source>
        <strain evidence="12 13">SWE-8-4</strain>
    </source>
</reference>
<dbReference type="InterPro" id="IPR001841">
    <property type="entry name" value="Znf_RING"/>
</dbReference>
<dbReference type="FunFam" id="3.30.40.10:FF:000388">
    <property type="entry name" value="Putative RING zinc finger domain superfamily protein"/>
    <property type="match status" value="1"/>
</dbReference>
<evidence type="ECO:0000256" key="5">
    <source>
        <dbReference type="ARBA" id="ARBA00022833"/>
    </source>
</evidence>
<evidence type="ECO:0000256" key="3">
    <source>
        <dbReference type="ARBA" id="ARBA00022723"/>
    </source>
</evidence>